<feature type="domain" description="Ricin B lectin" evidence="2">
    <location>
        <begin position="441"/>
        <end position="585"/>
    </location>
</feature>
<evidence type="ECO:0000259" key="2">
    <source>
        <dbReference type="SMART" id="SM00458"/>
    </source>
</evidence>
<dbReference type="InterPro" id="IPR013783">
    <property type="entry name" value="Ig-like_fold"/>
</dbReference>
<evidence type="ECO:0000313" key="3">
    <source>
        <dbReference type="EMBL" id="MBS2551886.1"/>
    </source>
</evidence>
<dbReference type="RefSeq" id="WP_212016946.1">
    <property type="nucleotide sequence ID" value="NZ_JAAFYZ010000160.1"/>
</dbReference>
<feature type="domain" description="Ricin B lectin" evidence="2">
    <location>
        <begin position="692"/>
        <end position="825"/>
    </location>
</feature>
<accession>A0ABS5L0M2</accession>
<evidence type="ECO:0000313" key="4">
    <source>
        <dbReference type="Proteomes" id="UP000730482"/>
    </source>
</evidence>
<gene>
    <name evidence="3" type="ORF">KGQ19_33985</name>
</gene>
<dbReference type="InterPro" id="IPR035992">
    <property type="entry name" value="Ricin_B-like_lectins"/>
</dbReference>
<keyword evidence="1" id="KW-0732">Signal</keyword>
<dbReference type="EMBL" id="JAAFYZ010000160">
    <property type="protein sequence ID" value="MBS2551886.1"/>
    <property type="molecule type" value="Genomic_DNA"/>
</dbReference>
<sequence>MRLRKTLLATLAAGALACVGALAPGSASATPPSATYTIGIGSNGTFSAQSDSPAGAFVDRDGTFYFQESYSGYGSTDSRVWQFYSGSNFDDATLNSTISNSVNPTNSQDANNNTTWRCDNSPTGVTATSAGSGSGYTQPNFCDLIGMWVDPDTGNWIGLVHNEFTPQPFGDGLHYDAIDYAVSTDRGMTWKIEGHAITSPYSTTRNDTTAFPNQTYYYGDGDQRLYVDTASGYFYVYYGSRVVPKGGVAGSTGGLAHVARAPISGKMATGTWQKWYNGSWSQPGVGGLESNMEPVDSSNPNGYTAPANDYNPANTGTVDQQVSAGELPSKSPLFIMNITYDAYLGLYLGTPEVISGTAPQQYYVTDDLSTQKWYYIGDSGSNYTQGSWYRWFADSGNKWDPSIVGKSFRAYCSVACVNNAGSLYTNETIDSTAAAQPPIDTTKTYTIGTSAGRVLAQVASSSATTSDAAATGSALEGWQFTADGDGSYRVTNAGTGQALGVDSGTTASRAWGTAPTATALSGATGSVGQQWWIVPVTGQSGSYKLVNRYSGLVIALSSNTSRLAETAPARAWDDTSGSSVGGGRTAAEQTLAFTATTSSGAETVTVANPGTQTTAVNTAASLQITASDTKNNALTYSATGLPAGLSISASGLVSGTPTATGSSSVTVKASSGTASGSTTFTWTVGSAPVSLNGTHTLIASGQALDDPNHSTATGTQLDTWTPNGGSNQNWVFTQQSDGSYQIVNQESQLCMDDNGGFTTTGNAVIQWTCTGNDNQHWTVAQAPNGAYTVTNVHSGLLVTTASTSNGALVTQETNSGSALQRWTIG</sequence>
<name>A0ABS5L0M2_9ACTN</name>
<comment type="caution">
    <text evidence="3">The sequence shown here is derived from an EMBL/GenBank/DDBJ whole genome shotgun (WGS) entry which is preliminary data.</text>
</comment>
<dbReference type="SMART" id="SM00458">
    <property type="entry name" value="RICIN"/>
    <property type="match status" value="2"/>
</dbReference>
<protein>
    <submittedName>
        <fullName evidence="3">RICIN domain-containing protein</fullName>
    </submittedName>
</protein>
<evidence type="ECO:0000256" key="1">
    <source>
        <dbReference type="SAM" id="SignalP"/>
    </source>
</evidence>
<dbReference type="CDD" id="cd00161">
    <property type="entry name" value="beta-trefoil_Ricin-like"/>
    <property type="match status" value="2"/>
</dbReference>
<dbReference type="InterPro" id="IPR015919">
    <property type="entry name" value="Cadherin-like_sf"/>
</dbReference>
<organism evidence="3 4">
    <name type="scientific">Catenulispora pinistramenti</name>
    <dbReference type="NCBI Taxonomy" id="2705254"/>
    <lineage>
        <taxon>Bacteria</taxon>
        <taxon>Bacillati</taxon>
        <taxon>Actinomycetota</taxon>
        <taxon>Actinomycetes</taxon>
        <taxon>Catenulisporales</taxon>
        <taxon>Catenulisporaceae</taxon>
        <taxon>Catenulispora</taxon>
    </lineage>
</organism>
<dbReference type="SUPFAM" id="SSF50370">
    <property type="entry name" value="Ricin B-like lectins"/>
    <property type="match status" value="2"/>
</dbReference>
<proteinExistence type="predicted"/>
<feature type="chain" id="PRO_5045128393" evidence="1">
    <location>
        <begin position="30"/>
        <end position="825"/>
    </location>
</feature>
<dbReference type="Gene3D" id="2.80.10.50">
    <property type="match status" value="2"/>
</dbReference>
<dbReference type="Gene3D" id="2.60.40.10">
    <property type="entry name" value="Immunoglobulins"/>
    <property type="match status" value="1"/>
</dbReference>
<reference evidence="3 4" key="1">
    <citation type="submission" date="2020-02" db="EMBL/GenBank/DDBJ databases">
        <title>Acidophilic actinobacteria isolated from forest soil.</title>
        <authorList>
            <person name="Golinska P."/>
        </authorList>
    </citation>
    <scope>NUCLEOTIDE SEQUENCE [LARGE SCALE GENOMIC DNA]</scope>
    <source>
        <strain evidence="3 4">NL8</strain>
    </source>
</reference>
<keyword evidence="4" id="KW-1185">Reference proteome</keyword>
<feature type="signal peptide" evidence="1">
    <location>
        <begin position="1"/>
        <end position="29"/>
    </location>
</feature>
<dbReference type="PROSITE" id="PS50231">
    <property type="entry name" value="RICIN_B_LECTIN"/>
    <property type="match status" value="1"/>
</dbReference>
<dbReference type="Pfam" id="PF14200">
    <property type="entry name" value="RicinB_lectin_2"/>
    <property type="match status" value="2"/>
</dbReference>
<dbReference type="PROSITE" id="PS51257">
    <property type="entry name" value="PROKAR_LIPOPROTEIN"/>
    <property type="match status" value="1"/>
</dbReference>
<dbReference type="Proteomes" id="UP000730482">
    <property type="component" value="Unassembled WGS sequence"/>
</dbReference>
<dbReference type="InterPro" id="IPR000772">
    <property type="entry name" value="Ricin_B_lectin"/>
</dbReference>
<dbReference type="SUPFAM" id="SSF49313">
    <property type="entry name" value="Cadherin-like"/>
    <property type="match status" value="1"/>
</dbReference>